<evidence type="ECO:0000256" key="1">
    <source>
        <dbReference type="SAM" id="SignalP"/>
    </source>
</evidence>
<evidence type="ECO:0000313" key="2">
    <source>
        <dbReference type="EMBL" id="KAJ1357669.1"/>
    </source>
</evidence>
<keyword evidence="3" id="KW-1185">Reference proteome</keyword>
<dbReference type="EMBL" id="JAHQIW010003216">
    <property type="protein sequence ID" value="KAJ1357669.1"/>
    <property type="molecule type" value="Genomic_DNA"/>
</dbReference>
<feature type="signal peptide" evidence="1">
    <location>
        <begin position="1"/>
        <end position="24"/>
    </location>
</feature>
<comment type="caution">
    <text evidence="2">The sequence shown here is derived from an EMBL/GenBank/DDBJ whole genome shotgun (WGS) entry which is preliminary data.</text>
</comment>
<organism evidence="2 3">
    <name type="scientific">Parelaphostrongylus tenuis</name>
    <name type="common">Meningeal worm</name>
    <dbReference type="NCBI Taxonomy" id="148309"/>
    <lineage>
        <taxon>Eukaryota</taxon>
        <taxon>Metazoa</taxon>
        <taxon>Ecdysozoa</taxon>
        <taxon>Nematoda</taxon>
        <taxon>Chromadorea</taxon>
        <taxon>Rhabditida</taxon>
        <taxon>Rhabditina</taxon>
        <taxon>Rhabditomorpha</taxon>
        <taxon>Strongyloidea</taxon>
        <taxon>Metastrongylidae</taxon>
        <taxon>Parelaphostrongylus</taxon>
    </lineage>
</organism>
<feature type="chain" id="PRO_5041905992" evidence="1">
    <location>
        <begin position="25"/>
        <end position="178"/>
    </location>
</feature>
<name>A0AAD5QQ72_PARTN</name>
<sequence length="178" mass="18765">MTKAQHACLIIPLLIFNAVSECRTLPATLTSRTLNVTGFSLPVAMVYSDSGTAAQVAGNSRTAGALRGLVMRSIMQAVSDVLEQQGRAAGLSDFVITFILNQLTVSITYAPLECKRVVVISGNEVMTMNMKPTCTISGNTVTSLCNHDATCMISGGAPEMMLADIPPEHKSISGTLSI</sequence>
<dbReference type="Proteomes" id="UP001196413">
    <property type="component" value="Unassembled WGS sequence"/>
</dbReference>
<evidence type="ECO:0000313" key="3">
    <source>
        <dbReference type="Proteomes" id="UP001196413"/>
    </source>
</evidence>
<protein>
    <submittedName>
        <fullName evidence="2">Uncharacterized protein</fullName>
    </submittedName>
</protein>
<accession>A0AAD5QQ72</accession>
<proteinExistence type="predicted"/>
<reference evidence="2" key="1">
    <citation type="submission" date="2021-06" db="EMBL/GenBank/DDBJ databases">
        <title>Parelaphostrongylus tenuis whole genome reference sequence.</title>
        <authorList>
            <person name="Garwood T.J."/>
            <person name="Larsen P.A."/>
            <person name="Fountain-Jones N.M."/>
            <person name="Garbe J.R."/>
            <person name="Macchietto M.G."/>
            <person name="Kania S.A."/>
            <person name="Gerhold R.W."/>
            <person name="Richards J.E."/>
            <person name="Wolf T.M."/>
        </authorList>
    </citation>
    <scope>NUCLEOTIDE SEQUENCE</scope>
    <source>
        <strain evidence="2">MNPRO001-30</strain>
        <tissue evidence="2">Meninges</tissue>
    </source>
</reference>
<keyword evidence="1" id="KW-0732">Signal</keyword>
<gene>
    <name evidence="2" type="ORF">KIN20_015855</name>
</gene>
<dbReference type="AlphaFoldDB" id="A0AAD5QQ72"/>